<keyword evidence="1" id="KW-0732">Signal</keyword>
<comment type="caution">
    <text evidence="2">The sequence shown here is derived from an EMBL/GenBank/DDBJ whole genome shotgun (WGS) entry which is preliminary data.</text>
</comment>
<organism evidence="2 3">
    <name type="scientific">Actinocrispum wychmicini</name>
    <dbReference type="NCBI Taxonomy" id="1213861"/>
    <lineage>
        <taxon>Bacteria</taxon>
        <taxon>Bacillati</taxon>
        <taxon>Actinomycetota</taxon>
        <taxon>Actinomycetes</taxon>
        <taxon>Pseudonocardiales</taxon>
        <taxon>Pseudonocardiaceae</taxon>
        <taxon>Actinocrispum</taxon>
    </lineage>
</organism>
<dbReference type="PROSITE" id="PS51257">
    <property type="entry name" value="PROKAR_LIPOPROTEIN"/>
    <property type="match status" value="1"/>
</dbReference>
<proteinExistence type="predicted"/>
<dbReference type="Proteomes" id="UP000295680">
    <property type="component" value="Unassembled WGS sequence"/>
</dbReference>
<dbReference type="RefSeq" id="WP_132116232.1">
    <property type="nucleotide sequence ID" value="NZ_SLWS01000003.1"/>
</dbReference>
<evidence type="ECO:0000313" key="3">
    <source>
        <dbReference type="Proteomes" id="UP000295680"/>
    </source>
</evidence>
<feature type="chain" id="PRO_5039188098" description="DUF4352 domain-containing protein" evidence="1">
    <location>
        <begin position="20"/>
        <end position="322"/>
    </location>
</feature>
<keyword evidence="3" id="KW-1185">Reference proteome</keyword>
<reference evidence="2 3" key="1">
    <citation type="submission" date="2019-03" db="EMBL/GenBank/DDBJ databases">
        <title>Genomic Encyclopedia of Type Strains, Phase IV (KMG-IV): sequencing the most valuable type-strain genomes for metagenomic binning, comparative biology and taxonomic classification.</title>
        <authorList>
            <person name="Goeker M."/>
        </authorList>
    </citation>
    <scope>NUCLEOTIDE SEQUENCE [LARGE SCALE GENOMIC DNA]</scope>
    <source>
        <strain evidence="2 3">DSM 45934</strain>
    </source>
</reference>
<evidence type="ECO:0000256" key="1">
    <source>
        <dbReference type="SAM" id="SignalP"/>
    </source>
</evidence>
<dbReference type="EMBL" id="SLWS01000003">
    <property type="protein sequence ID" value="TCO60905.1"/>
    <property type="molecule type" value="Genomic_DNA"/>
</dbReference>
<accession>A0A4R2K3L7</accession>
<feature type="signal peptide" evidence="1">
    <location>
        <begin position="1"/>
        <end position="19"/>
    </location>
</feature>
<evidence type="ECO:0000313" key="2">
    <source>
        <dbReference type="EMBL" id="TCO60905.1"/>
    </source>
</evidence>
<name>A0A4R2K3L7_9PSEU</name>
<gene>
    <name evidence="2" type="ORF">EV192_103487</name>
</gene>
<evidence type="ECO:0008006" key="4">
    <source>
        <dbReference type="Google" id="ProtNLM"/>
    </source>
</evidence>
<dbReference type="OrthoDB" id="4537064at2"/>
<sequence length="322" mass="32671">MWGRRVLAGVLAGAGLVVAGCGGATPSTGTPGNTAANTAGNTANSAVSDSNAAVGASSGAAEPPGARDIGKTVWLNGFKVTVRKVTVEKSTATFDLVAENLGPDPATFDGNGQMSLSSGGVNQYQVSKTDTPQVPGNAAGAGTVSFAVDNKFRLEQAVLTLGRAADQQAVVPLGDTGTLIAHHPVAVGVQAKLNVTDSLDNITTTVTAAEVRADVPEKHSEAPAKKVYLRLTYDLTTVGAWTTSYLGSNFSLTLPSGLSVVTAVSPIDAVSGDNSRTGVYAYFLVDDPAQGSYTLTLKSEKQTPTSTTFVLPDTVAAAGKGR</sequence>
<protein>
    <recommendedName>
        <fullName evidence="4">DUF4352 domain-containing protein</fullName>
    </recommendedName>
</protein>
<dbReference type="AlphaFoldDB" id="A0A4R2K3L7"/>